<gene>
    <name evidence="3" type="ORF">GCM10009839_22280</name>
</gene>
<evidence type="ECO:0000313" key="4">
    <source>
        <dbReference type="Proteomes" id="UP001500751"/>
    </source>
</evidence>
<dbReference type="InterPro" id="IPR000073">
    <property type="entry name" value="AB_hydrolase_1"/>
</dbReference>
<dbReference type="PANTHER" id="PTHR43798:SF31">
    <property type="entry name" value="AB HYDROLASE SUPERFAMILY PROTEIN YCLE"/>
    <property type="match status" value="1"/>
</dbReference>
<sequence>MPNITAAHDHAAPAVLHVEDHGTGRPVVLVHGYPLDARFWERQIPALVAAGHRAVAHDRRGFGRSTASVDGADFDTFAADLDAVLTTLDLTDAVLVGYAMGSGEVVRYLRNYGSARVSGAVLLAPLPPFLLRTEQSPNGMDLAYFDLKIAEARADPVGFLTALVGDMFAGSGSGTGAETETETGAETEAAIKTWTPVATALPARTCAAAIPTWITDFREDVAALAALGLPTLIMHGTEDRVLPIEATSRPLHELLPDAGYSEVEGAPHGLVWTHADTVNGALIRFLAH</sequence>
<dbReference type="PRINTS" id="PR00111">
    <property type="entry name" value="ABHYDROLASE"/>
</dbReference>
<dbReference type="PRINTS" id="PR00412">
    <property type="entry name" value="EPOXHYDRLASE"/>
</dbReference>
<accession>A0ABP5FD20</accession>
<dbReference type="Proteomes" id="UP001500751">
    <property type="component" value="Unassembled WGS sequence"/>
</dbReference>
<name>A0ABP5FD20_9ACTN</name>
<organism evidence="3 4">
    <name type="scientific">Catenulispora yoronensis</name>
    <dbReference type="NCBI Taxonomy" id="450799"/>
    <lineage>
        <taxon>Bacteria</taxon>
        <taxon>Bacillati</taxon>
        <taxon>Actinomycetota</taxon>
        <taxon>Actinomycetes</taxon>
        <taxon>Catenulisporales</taxon>
        <taxon>Catenulisporaceae</taxon>
        <taxon>Catenulispora</taxon>
    </lineage>
</organism>
<feature type="domain" description="AB hydrolase-1" evidence="2">
    <location>
        <begin position="26"/>
        <end position="274"/>
    </location>
</feature>
<evidence type="ECO:0000259" key="2">
    <source>
        <dbReference type="Pfam" id="PF00561"/>
    </source>
</evidence>
<reference evidence="4" key="1">
    <citation type="journal article" date="2019" name="Int. J. Syst. Evol. Microbiol.">
        <title>The Global Catalogue of Microorganisms (GCM) 10K type strain sequencing project: providing services to taxonomists for standard genome sequencing and annotation.</title>
        <authorList>
            <consortium name="The Broad Institute Genomics Platform"/>
            <consortium name="The Broad Institute Genome Sequencing Center for Infectious Disease"/>
            <person name="Wu L."/>
            <person name="Ma J."/>
        </authorList>
    </citation>
    <scope>NUCLEOTIDE SEQUENCE [LARGE SCALE GENOMIC DNA]</scope>
    <source>
        <strain evidence="4">JCM 16014</strain>
    </source>
</reference>
<dbReference type="Gene3D" id="3.40.50.1820">
    <property type="entry name" value="alpha/beta hydrolase"/>
    <property type="match status" value="1"/>
</dbReference>
<dbReference type="InterPro" id="IPR050266">
    <property type="entry name" value="AB_hydrolase_sf"/>
</dbReference>
<keyword evidence="1" id="KW-0378">Hydrolase</keyword>
<comment type="caution">
    <text evidence="3">The sequence shown here is derived from an EMBL/GenBank/DDBJ whole genome shotgun (WGS) entry which is preliminary data.</text>
</comment>
<dbReference type="InterPro" id="IPR000639">
    <property type="entry name" value="Epox_hydrolase-like"/>
</dbReference>
<dbReference type="RefSeq" id="WP_344665448.1">
    <property type="nucleotide sequence ID" value="NZ_BAAAQN010000009.1"/>
</dbReference>
<dbReference type="SUPFAM" id="SSF53474">
    <property type="entry name" value="alpha/beta-Hydrolases"/>
    <property type="match status" value="1"/>
</dbReference>
<dbReference type="EMBL" id="BAAAQN010000009">
    <property type="protein sequence ID" value="GAA2024055.1"/>
    <property type="molecule type" value="Genomic_DNA"/>
</dbReference>
<dbReference type="Pfam" id="PF00561">
    <property type="entry name" value="Abhydrolase_1"/>
    <property type="match status" value="1"/>
</dbReference>
<evidence type="ECO:0000313" key="3">
    <source>
        <dbReference type="EMBL" id="GAA2024055.1"/>
    </source>
</evidence>
<keyword evidence="4" id="KW-1185">Reference proteome</keyword>
<dbReference type="PANTHER" id="PTHR43798">
    <property type="entry name" value="MONOACYLGLYCEROL LIPASE"/>
    <property type="match status" value="1"/>
</dbReference>
<proteinExistence type="predicted"/>
<protein>
    <submittedName>
        <fullName evidence="3">Bromoperoxidase</fullName>
    </submittedName>
</protein>
<dbReference type="InterPro" id="IPR029058">
    <property type="entry name" value="AB_hydrolase_fold"/>
</dbReference>
<evidence type="ECO:0000256" key="1">
    <source>
        <dbReference type="ARBA" id="ARBA00022801"/>
    </source>
</evidence>